<evidence type="ECO:0000313" key="13">
    <source>
        <dbReference type="EMBL" id="CAI9089590.1"/>
    </source>
</evidence>
<evidence type="ECO:0000256" key="6">
    <source>
        <dbReference type="ARBA" id="ARBA00022801"/>
    </source>
</evidence>
<feature type="active site" description="Nucleophile" evidence="9">
    <location>
        <position position="422"/>
    </location>
</feature>
<evidence type="ECO:0000256" key="3">
    <source>
        <dbReference type="ARBA" id="ARBA00010838"/>
    </source>
</evidence>
<keyword evidence="5" id="KW-0017">Alkaloid metabolism</keyword>
<evidence type="ECO:0000256" key="5">
    <source>
        <dbReference type="ARBA" id="ARBA00022589"/>
    </source>
</evidence>
<dbReference type="GO" id="GO:0033075">
    <property type="term" value="P:isoquinoline alkaloid biosynthetic process"/>
    <property type="evidence" value="ECO:0007669"/>
    <property type="project" value="UniProtKB-ARBA"/>
</dbReference>
<feature type="region of interest" description="Disordered" evidence="11">
    <location>
        <begin position="700"/>
        <end position="731"/>
    </location>
</feature>
<dbReference type="InterPro" id="IPR017853">
    <property type="entry name" value="GH"/>
</dbReference>
<proteinExistence type="inferred from homology"/>
<dbReference type="GO" id="GO:0005829">
    <property type="term" value="C:cytosol"/>
    <property type="evidence" value="ECO:0007669"/>
    <property type="project" value="UniProtKB-SubCell"/>
</dbReference>
<dbReference type="PANTHER" id="PTHR10353:SF137">
    <property type="entry name" value="MYROSINASE 3-RELATED"/>
    <property type="match status" value="1"/>
</dbReference>
<evidence type="ECO:0000256" key="12">
    <source>
        <dbReference type="SAM" id="SignalP"/>
    </source>
</evidence>
<feature type="signal peptide" evidence="12">
    <location>
        <begin position="1"/>
        <end position="24"/>
    </location>
</feature>
<dbReference type="InterPro" id="IPR018120">
    <property type="entry name" value="Glyco_hydro_1_AS"/>
</dbReference>
<feature type="region of interest" description="Disordered" evidence="11">
    <location>
        <begin position="618"/>
        <end position="675"/>
    </location>
</feature>
<protein>
    <submittedName>
        <fullName evidence="13">OLC1v1024186C1</fullName>
    </submittedName>
</protein>
<dbReference type="EMBL" id="OX459118">
    <property type="protein sequence ID" value="CAI9089590.1"/>
    <property type="molecule type" value="Genomic_DNA"/>
</dbReference>
<dbReference type="GO" id="GO:0008422">
    <property type="term" value="F:beta-glucosidase activity"/>
    <property type="evidence" value="ECO:0007669"/>
    <property type="project" value="TreeGrafter"/>
</dbReference>
<comment type="similarity">
    <text evidence="3">Belongs to the glycosyl hydrolase 1 family.</text>
</comment>
<gene>
    <name evidence="13" type="ORF">OLC1_LOCUS1913</name>
</gene>
<feature type="chain" id="PRO_5043516472" evidence="12">
    <location>
        <begin position="25"/>
        <end position="752"/>
    </location>
</feature>
<evidence type="ECO:0000256" key="8">
    <source>
        <dbReference type="ARBA" id="ARBA00093183"/>
    </source>
</evidence>
<dbReference type="PANTHER" id="PTHR10353">
    <property type="entry name" value="GLYCOSYL HYDROLASE"/>
    <property type="match status" value="1"/>
</dbReference>
<evidence type="ECO:0000313" key="14">
    <source>
        <dbReference type="Proteomes" id="UP001161247"/>
    </source>
</evidence>
<dbReference type="PROSITE" id="PS00572">
    <property type="entry name" value="GLYCOSYL_HYDROL_F1_1"/>
    <property type="match status" value="1"/>
</dbReference>
<keyword evidence="6 10" id="KW-0378">Hydrolase</keyword>
<dbReference type="PRINTS" id="PR00131">
    <property type="entry name" value="GLHYDRLASE1"/>
</dbReference>
<dbReference type="InterPro" id="IPR001360">
    <property type="entry name" value="Glyco_hydro_1"/>
</dbReference>
<evidence type="ECO:0000256" key="1">
    <source>
        <dbReference type="ARBA" id="ARBA00004514"/>
    </source>
</evidence>
<comment type="pathway">
    <text evidence="2">Alkaloid biosynthesis.</text>
</comment>
<comment type="catalytic activity">
    <reaction evidence="8">
        <text>deacetylisoipecoside + H2O = deacetylisoipecoside aglycone + D-glucose</text>
        <dbReference type="Rhea" id="RHEA:78887"/>
        <dbReference type="ChEBI" id="CHEBI:4167"/>
        <dbReference type="ChEBI" id="CHEBI:15377"/>
        <dbReference type="ChEBI" id="CHEBI:58091"/>
        <dbReference type="ChEBI" id="CHEBI:229557"/>
    </reaction>
    <physiologicalReaction direction="left-to-right" evidence="8">
        <dbReference type="Rhea" id="RHEA:78888"/>
    </physiologicalReaction>
</comment>
<dbReference type="InterPro" id="IPR033132">
    <property type="entry name" value="GH_1_N_CS"/>
</dbReference>
<dbReference type="AlphaFoldDB" id="A0AAV1C1Z1"/>
<dbReference type="PROSITE" id="PS00653">
    <property type="entry name" value="GLYCOSYL_HYDROL_F1_2"/>
    <property type="match status" value="1"/>
</dbReference>
<keyword evidence="14" id="KW-1185">Reference proteome</keyword>
<dbReference type="Gene3D" id="3.20.20.80">
    <property type="entry name" value="Glycosidases"/>
    <property type="match status" value="1"/>
</dbReference>
<name>A0AAV1C1Z1_OLDCO</name>
<sequence length="752" mass="85890">MQTQFGSIIFVLLVLSLTFLVLKACCSDDENKCECDESRINRGGFPRDFLWGAATSAYQVEGAYNESGKGLSSWDNFTHAHPEKIIDHTTGDIAVDSYHVFKEDIKIASDLGLDSYRFSISWSRILPNGNRSGGVNQEGIDYYNNLIDELLANGIQPFVTMFHFDLPQALEDAYGGFLSSRIVDDFQDFADVLFSEFGDRVKYWITLNEPWTFSNHGYGIGKFAPGRCSEWQKLNCVGGDSGTEPYIVTHNQLLAHAAVTNLYRMKYQKWQNGKIGISVAALWFEPYDACDENNKARDRALDFMLGWFMEPLTSGTYPESMRIRTGTRLPSLNKTERGLLKQSYDFIGLNYYTSRYAKHNPNASSWSYITDSEVDILEERHNKPIGEVAVEGSWLRIYPKGLRELLKYIKTKYNDPIIYITENGLNEARIDDKNILEAIKDDARKDYIHDHLCCIYQAIEKYRINVTGYFVWSLVDNFEWAYGFSIRFGINYVDFNDKFLTRYPKHSAVWYVWAYERIERIAPQRKGVDYLLDETAPLAQRTPPFRDQLTSLRVEDGEVLNNIRVSTERFREKREDDNLLDEELDKHLDDIINQTHAALTLGANDEMEVDDTQILVDEDPFFPSQPPPGKKAKPWSRDKIGGGRKRKVTIPPRTSQQQTEGQQNEDQAHSSRGSRIQVETHFEEAGGPETQFDIGGPETQFDIGGPETQFGGQSQPQPESNLSPWGVPISTPNRGSVWWTVATTPKFNTHIS</sequence>
<evidence type="ECO:0000256" key="10">
    <source>
        <dbReference type="RuleBase" id="RU004468"/>
    </source>
</evidence>
<comment type="subcellular location">
    <subcellularLocation>
        <location evidence="1">Cytoplasm</location>
        <location evidence="1">Cytosol</location>
    </subcellularLocation>
</comment>
<keyword evidence="4" id="KW-0963">Cytoplasm</keyword>
<dbReference type="FunFam" id="3.20.20.80:FF:000022">
    <property type="entry name" value="Beta-glucosidase 11"/>
    <property type="match status" value="1"/>
</dbReference>
<keyword evidence="12" id="KW-0732">Signal</keyword>
<feature type="compositionally biased region" description="Polar residues" evidence="11">
    <location>
        <begin position="710"/>
        <end position="723"/>
    </location>
</feature>
<evidence type="ECO:0000256" key="4">
    <source>
        <dbReference type="ARBA" id="ARBA00022490"/>
    </source>
</evidence>
<evidence type="ECO:0000256" key="2">
    <source>
        <dbReference type="ARBA" id="ARBA00004913"/>
    </source>
</evidence>
<evidence type="ECO:0000256" key="9">
    <source>
        <dbReference type="PROSITE-ProRule" id="PRU10055"/>
    </source>
</evidence>
<accession>A0AAV1C1Z1</accession>
<dbReference type="Pfam" id="PF00232">
    <property type="entry name" value="Glyco_hydro_1"/>
    <property type="match status" value="1"/>
</dbReference>
<organism evidence="13 14">
    <name type="scientific">Oldenlandia corymbosa var. corymbosa</name>
    <dbReference type="NCBI Taxonomy" id="529605"/>
    <lineage>
        <taxon>Eukaryota</taxon>
        <taxon>Viridiplantae</taxon>
        <taxon>Streptophyta</taxon>
        <taxon>Embryophyta</taxon>
        <taxon>Tracheophyta</taxon>
        <taxon>Spermatophyta</taxon>
        <taxon>Magnoliopsida</taxon>
        <taxon>eudicotyledons</taxon>
        <taxon>Gunneridae</taxon>
        <taxon>Pentapetalae</taxon>
        <taxon>asterids</taxon>
        <taxon>lamiids</taxon>
        <taxon>Gentianales</taxon>
        <taxon>Rubiaceae</taxon>
        <taxon>Rubioideae</taxon>
        <taxon>Spermacoceae</taxon>
        <taxon>Hedyotis-Oldenlandia complex</taxon>
        <taxon>Oldenlandia</taxon>
    </lineage>
</organism>
<evidence type="ECO:0000256" key="11">
    <source>
        <dbReference type="SAM" id="MobiDB-lite"/>
    </source>
</evidence>
<dbReference type="GO" id="GO:0009251">
    <property type="term" value="P:glucan catabolic process"/>
    <property type="evidence" value="ECO:0007669"/>
    <property type="project" value="UniProtKB-ARBA"/>
</dbReference>
<keyword evidence="7 10" id="KW-0326">Glycosidase</keyword>
<dbReference type="Proteomes" id="UP001161247">
    <property type="component" value="Chromosome 1"/>
</dbReference>
<feature type="compositionally biased region" description="Low complexity" evidence="11">
    <location>
        <begin position="656"/>
        <end position="665"/>
    </location>
</feature>
<reference evidence="13" key="1">
    <citation type="submission" date="2023-03" db="EMBL/GenBank/DDBJ databases">
        <authorList>
            <person name="Julca I."/>
        </authorList>
    </citation>
    <scope>NUCLEOTIDE SEQUENCE</scope>
</reference>
<dbReference type="SUPFAM" id="SSF51445">
    <property type="entry name" value="(Trans)glycosidases"/>
    <property type="match status" value="1"/>
</dbReference>
<evidence type="ECO:0000256" key="7">
    <source>
        <dbReference type="ARBA" id="ARBA00023295"/>
    </source>
</evidence>